<evidence type="ECO:0000313" key="5">
    <source>
        <dbReference type="EMBL" id="QGY44025.1"/>
    </source>
</evidence>
<feature type="chain" id="PRO_5026120996" description="Glycoside hydrolase family 42 N-terminal domain-containing protein" evidence="3">
    <location>
        <begin position="18"/>
        <end position="706"/>
    </location>
</feature>
<dbReference type="KEGG" id="mcos:GM418_10255"/>
<feature type="signal peptide" evidence="3">
    <location>
        <begin position="1"/>
        <end position="17"/>
    </location>
</feature>
<dbReference type="GO" id="GO:0005975">
    <property type="term" value="P:carbohydrate metabolic process"/>
    <property type="evidence" value="ECO:0007669"/>
    <property type="project" value="InterPro"/>
</dbReference>
<sequence length="706" mass="80796">MKTTIVIIIVLFLFSCATENSPTFDIQQIQKSNNEISVVENGVGFEGNVLKITPTNDDQSLTIWEGTDPDLWKNAQYLVCEIWHDNDFSAVLNVEFFRNERGAGNIVTQSGTEAGDEDGTPRMSAKIGVLPKLKTKMVFPLEHLNGQEIFMRRFPRQLKGTVLGDRMKPEETSKVILRFGPWMEPHFMPEFEIAAVYLTNDEPESFSPVTEPVVDKFGQWTVKDWPGKTKNEQELETLLAGQLASAQTNSFPENWSKYGGWKEKKFEATGFFRAHHDGNRWWLVDPEGYVFVSVGVDCIRSTASGVSSGQEDLFAWLPDENDELYKDGISGRGEYQQVDFYKFNLMRVFGEKWRENWETITSGQIRDFGINTIGNWSDVGYARKSGIPYVLPLSRFPSTKVQLYRDFPDVFAKEYENNAKDFAQQLNGYKNDSYLIGYFLRNEPNWAFGAHDIAFEMFATPQQSESKNTFAKWLSQQYSSVEELNQTWNLDLSDFEKITQLVFDEYPSEGAKKDFWKFSEILVAKYVNVPCDEVEKVDPNHLNLGMRYAWLSSDLLYKAGERFDVFSINGYGNPGPPETAEIAKISGKPVMIGEFHFGSTDRGLPATGIQGVLSQTDRGKAYRYYIEQGLARPELIGMHYFQWLDQPVFGRFDGENYNIGFMDICNNPYKELIEAAKQTHQKMYEVASGTEQPFNEIIEKIPPIHY</sequence>
<keyword evidence="6" id="KW-1185">Reference proteome</keyword>
<evidence type="ECO:0000313" key="6">
    <source>
        <dbReference type="Proteomes" id="UP000428260"/>
    </source>
</evidence>
<protein>
    <recommendedName>
        <fullName evidence="4">Glycoside hydrolase family 42 N-terminal domain-containing protein</fullName>
    </recommendedName>
</protein>
<dbReference type="EMBL" id="CP046401">
    <property type="protein sequence ID" value="QGY44025.1"/>
    <property type="molecule type" value="Genomic_DNA"/>
</dbReference>
<gene>
    <name evidence="5" type="ORF">GM418_10255</name>
</gene>
<evidence type="ECO:0000259" key="4">
    <source>
        <dbReference type="Pfam" id="PF02449"/>
    </source>
</evidence>
<accession>A0A6I6JMB9</accession>
<dbReference type="SUPFAM" id="SSF51445">
    <property type="entry name" value="(Trans)glycosidases"/>
    <property type="match status" value="1"/>
</dbReference>
<dbReference type="AlphaFoldDB" id="A0A6I6JMB9"/>
<dbReference type="PROSITE" id="PS51257">
    <property type="entry name" value="PROKAR_LIPOPROTEIN"/>
    <property type="match status" value="1"/>
</dbReference>
<proteinExistence type="predicted"/>
<dbReference type="InterPro" id="IPR017853">
    <property type="entry name" value="GH"/>
</dbReference>
<dbReference type="GO" id="GO:0004565">
    <property type="term" value="F:beta-galactosidase activity"/>
    <property type="evidence" value="ECO:0007669"/>
    <property type="project" value="InterPro"/>
</dbReference>
<dbReference type="Pfam" id="PF02449">
    <property type="entry name" value="Glyco_hydro_42"/>
    <property type="match status" value="1"/>
</dbReference>
<keyword evidence="2" id="KW-0326">Glycosidase</keyword>
<evidence type="ECO:0000256" key="3">
    <source>
        <dbReference type="SAM" id="SignalP"/>
    </source>
</evidence>
<evidence type="ECO:0000256" key="1">
    <source>
        <dbReference type="ARBA" id="ARBA00022801"/>
    </source>
</evidence>
<organism evidence="5 6">
    <name type="scientific">Maribellus comscasis</name>
    <dbReference type="NCBI Taxonomy" id="2681766"/>
    <lineage>
        <taxon>Bacteria</taxon>
        <taxon>Pseudomonadati</taxon>
        <taxon>Bacteroidota</taxon>
        <taxon>Bacteroidia</taxon>
        <taxon>Marinilabiliales</taxon>
        <taxon>Prolixibacteraceae</taxon>
        <taxon>Maribellus</taxon>
    </lineage>
</organism>
<dbReference type="Proteomes" id="UP000428260">
    <property type="component" value="Chromosome"/>
</dbReference>
<feature type="domain" description="Glycoside hydrolase family 42 N-terminal" evidence="4">
    <location>
        <begin position="412"/>
        <end position="571"/>
    </location>
</feature>
<reference evidence="5 6" key="1">
    <citation type="submission" date="2019-11" db="EMBL/GenBank/DDBJ databases">
        <authorList>
            <person name="Zheng R.K."/>
            <person name="Sun C.M."/>
        </authorList>
    </citation>
    <scope>NUCLEOTIDE SEQUENCE [LARGE SCALE GENOMIC DNA]</scope>
    <source>
        <strain evidence="5 6">WC007</strain>
    </source>
</reference>
<keyword evidence="1" id="KW-0378">Hydrolase</keyword>
<name>A0A6I6JMB9_9BACT</name>
<dbReference type="Gene3D" id="3.20.20.80">
    <property type="entry name" value="Glycosidases"/>
    <property type="match status" value="1"/>
</dbReference>
<dbReference type="InterPro" id="IPR013529">
    <property type="entry name" value="Glyco_hydro_42_N"/>
</dbReference>
<evidence type="ECO:0000256" key="2">
    <source>
        <dbReference type="ARBA" id="ARBA00023295"/>
    </source>
</evidence>
<keyword evidence="3" id="KW-0732">Signal</keyword>
<dbReference type="GO" id="GO:0009341">
    <property type="term" value="C:beta-galactosidase complex"/>
    <property type="evidence" value="ECO:0007669"/>
    <property type="project" value="InterPro"/>
</dbReference>
<dbReference type="RefSeq" id="WP_158865735.1">
    <property type="nucleotide sequence ID" value="NZ_CP046401.1"/>
</dbReference>